<proteinExistence type="predicted"/>
<name>A0A511XL99_9PROT</name>
<dbReference type="OrthoDB" id="7605191at2"/>
<evidence type="ECO:0000313" key="2">
    <source>
        <dbReference type="Proteomes" id="UP000321746"/>
    </source>
</evidence>
<evidence type="ECO:0000313" key="1">
    <source>
        <dbReference type="EMBL" id="GEN63722.1"/>
    </source>
</evidence>
<comment type="caution">
    <text evidence="1">The sequence shown here is derived from an EMBL/GenBank/DDBJ whole genome shotgun (WGS) entry which is preliminary data.</text>
</comment>
<reference evidence="1 2" key="1">
    <citation type="submission" date="2019-07" db="EMBL/GenBank/DDBJ databases">
        <title>Whole genome shotgun sequence of Acetobacter oeni NBRC 105207.</title>
        <authorList>
            <person name="Hosoyama A."/>
            <person name="Uohara A."/>
            <person name="Ohji S."/>
            <person name="Ichikawa N."/>
        </authorList>
    </citation>
    <scope>NUCLEOTIDE SEQUENCE [LARGE SCALE GENOMIC DNA]</scope>
    <source>
        <strain evidence="1 2">NBRC 105207</strain>
    </source>
</reference>
<sequence length="78" mass="8639">MSEPVSTTGLGTLDKLIGLTKHTTHGQVPSPVSPHYWFLRIPIAICSIAPVKVEAKKPTHGIFRGLRVVSFDKYKQKQ</sequence>
<dbReference type="Proteomes" id="UP000321746">
    <property type="component" value="Unassembled WGS sequence"/>
</dbReference>
<gene>
    <name evidence="1" type="ORF">AOE01nite_19460</name>
</gene>
<protein>
    <submittedName>
        <fullName evidence="1">Uncharacterized protein</fullName>
    </submittedName>
</protein>
<keyword evidence="2" id="KW-1185">Reference proteome</keyword>
<organism evidence="1 2">
    <name type="scientific">Acetobacter oeni</name>
    <dbReference type="NCBI Taxonomy" id="304077"/>
    <lineage>
        <taxon>Bacteria</taxon>
        <taxon>Pseudomonadati</taxon>
        <taxon>Pseudomonadota</taxon>
        <taxon>Alphaproteobacteria</taxon>
        <taxon>Acetobacterales</taxon>
        <taxon>Acetobacteraceae</taxon>
        <taxon>Acetobacter</taxon>
    </lineage>
</organism>
<dbReference type="EMBL" id="BJYG01000025">
    <property type="protein sequence ID" value="GEN63722.1"/>
    <property type="molecule type" value="Genomic_DNA"/>
</dbReference>
<dbReference type="AlphaFoldDB" id="A0A511XL99"/>
<dbReference type="RefSeq" id="WP_146888801.1">
    <property type="nucleotide sequence ID" value="NZ_BJYG01000025.1"/>
</dbReference>
<accession>A0A511XL99</accession>